<proteinExistence type="predicted"/>
<evidence type="ECO:0000313" key="1">
    <source>
        <dbReference type="EMBL" id="UZX26807.1"/>
    </source>
</evidence>
<sequence length="59" mass="6409">MLLRWLNTQAVEPAAGERMLAAVPAHCLRAVADVASHCAREWERLAGALQQGDGRLEAQ</sequence>
<reference evidence="1" key="1">
    <citation type="submission" date="2021-09" db="EMBL/GenBank/DDBJ databases">
        <title>Complete genome sequence and metabolic characterization of Streptomyces tanashiensis DSM 731 the producer of antibacterial Kalafungin and diverse secondary metabolites.</title>
        <authorList>
            <person name="Abbasi M.N."/>
            <person name="Anwar M.N."/>
            <person name="Alam K."/>
            <person name="Shoaib M."/>
            <person name="Lin Z."/>
            <person name="Hayat M."/>
            <person name="Ali M.I."/>
            <person name="Malik H.M.T."/>
            <person name="Ahmed I."/>
            <person name="Li A."/>
            <person name="Hailong Wang H."/>
            <person name="Zhang Y."/>
        </authorList>
    </citation>
    <scope>NUCLEOTIDE SEQUENCE</scope>
    <source>
        <strain evidence="1">Kala</strain>
    </source>
</reference>
<evidence type="ECO:0000313" key="2">
    <source>
        <dbReference type="Proteomes" id="UP001164506"/>
    </source>
</evidence>
<keyword evidence="2" id="KW-1185">Reference proteome</keyword>
<dbReference type="RefSeq" id="WP_267260588.1">
    <property type="nucleotide sequence ID" value="NZ_CP084204.1"/>
</dbReference>
<dbReference type="Proteomes" id="UP001164506">
    <property type="component" value="Chromosome"/>
</dbReference>
<dbReference type="GeneID" id="95605482"/>
<accession>A0ABY6R9T1</accession>
<protein>
    <submittedName>
        <fullName evidence="1">Uncharacterized protein</fullName>
    </submittedName>
</protein>
<gene>
    <name evidence="1" type="ORF">LDH80_38635</name>
</gene>
<name>A0ABY6R9T1_9ACTN</name>
<organism evidence="1 2">
    <name type="scientific">Streptomyces tanashiensis</name>
    <dbReference type="NCBI Taxonomy" id="67367"/>
    <lineage>
        <taxon>Bacteria</taxon>
        <taxon>Bacillati</taxon>
        <taxon>Actinomycetota</taxon>
        <taxon>Actinomycetes</taxon>
        <taxon>Kitasatosporales</taxon>
        <taxon>Streptomycetaceae</taxon>
        <taxon>Streptomyces</taxon>
    </lineage>
</organism>
<dbReference type="EMBL" id="CP084204">
    <property type="protein sequence ID" value="UZX26807.1"/>
    <property type="molecule type" value="Genomic_DNA"/>
</dbReference>